<feature type="signal peptide" evidence="1">
    <location>
        <begin position="1"/>
        <end position="24"/>
    </location>
</feature>
<gene>
    <name evidence="2" type="ORF">SAMN05421875_101177</name>
</gene>
<dbReference type="Proteomes" id="UP000199002">
    <property type="component" value="Unassembled WGS sequence"/>
</dbReference>
<proteinExistence type="predicted"/>
<evidence type="ECO:0000313" key="2">
    <source>
        <dbReference type="EMBL" id="SDZ74448.1"/>
    </source>
</evidence>
<keyword evidence="3" id="KW-1185">Reference proteome</keyword>
<reference evidence="3" key="1">
    <citation type="submission" date="2016-10" db="EMBL/GenBank/DDBJ databases">
        <authorList>
            <person name="Varghese N."/>
            <person name="Submissions S."/>
        </authorList>
    </citation>
    <scope>NUCLEOTIDE SEQUENCE [LARGE SCALE GENOMIC DNA]</scope>
    <source>
        <strain evidence="3">DSM 25157</strain>
    </source>
</reference>
<accession>A0A1H3VJX7</accession>
<sequence>MTIAPAPMKALTRWGVLCAVGLLAACASGPPTPEWQMDAHGASQKAQSAYLAGDNRVEQLEWTRAREALARTGRLDLLARLELLRCAGRVASLVFEPCAAFEALRRDAPASEKAYADYLAGQLAAQNAAQLPPAQRSMAQAGPAQAGAGLSGIHDPLSRLVAAGVLLKTGRATPATLSVAVETASAQGWRRPLLAWLMVQAERAQAAGDTGAAAALQRRIAIVERGGKPD</sequence>
<dbReference type="GeneID" id="34234741"/>
<protein>
    <recommendedName>
        <fullName evidence="4">Lipoprotein</fullName>
    </recommendedName>
</protein>
<evidence type="ECO:0000256" key="1">
    <source>
        <dbReference type="SAM" id="SignalP"/>
    </source>
</evidence>
<dbReference type="RefSeq" id="WP_244273585.1">
    <property type="nucleotide sequence ID" value="NZ_FNQJ01000001.1"/>
</dbReference>
<name>A0A1H3VJX7_9BURK</name>
<dbReference type="AlphaFoldDB" id="A0A1H3VJX7"/>
<evidence type="ECO:0008006" key="4">
    <source>
        <dbReference type="Google" id="ProtNLM"/>
    </source>
</evidence>
<feature type="chain" id="PRO_5011765284" description="Lipoprotein" evidence="1">
    <location>
        <begin position="25"/>
        <end position="230"/>
    </location>
</feature>
<organism evidence="2 3">
    <name type="scientific">Acidovorax soli</name>
    <dbReference type="NCBI Taxonomy" id="592050"/>
    <lineage>
        <taxon>Bacteria</taxon>
        <taxon>Pseudomonadati</taxon>
        <taxon>Pseudomonadota</taxon>
        <taxon>Betaproteobacteria</taxon>
        <taxon>Burkholderiales</taxon>
        <taxon>Comamonadaceae</taxon>
        <taxon>Acidovorax</taxon>
    </lineage>
</organism>
<keyword evidence="1" id="KW-0732">Signal</keyword>
<dbReference type="STRING" id="592050.SAMN05421875_101177"/>
<evidence type="ECO:0000313" key="3">
    <source>
        <dbReference type="Proteomes" id="UP000199002"/>
    </source>
</evidence>
<dbReference type="EMBL" id="FNQJ01000001">
    <property type="protein sequence ID" value="SDZ74448.1"/>
    <property type="molecule type" value="Genomic_DNA"/>
</dbReference>